<keyword evidence="1" id="KW-0150">Chloroplast</keyword>
<name>W0S238_PORPP</name>
<geneLocation type="chloroplast" evidence="1"/>
<accession>W0S238</accession>
<gene>
    <name evidence="1" type="primary">ORF84</name>
</gene>
<protein>
    <submittedName>
        <fullName evidence="1">Uncharacterized protein</fullName>
    </submittedName>
</protein>
<dbReference type="AlphaFoldDB" id="W0S238"/>
<sequence>MYFVFARTQLLKLDIFLDNLAYVSHRNLPGTTKEFLTYPFSCCDFPASTYTNIAIRLQSTVVAGTIGITLVPEWVRLSLTKTLS</sequence>
<dbReference type="GeneID" id="17963963"/>
<dbReference type="EMBL" id="AP012987">
    <property type="protein sequence ID" value="BAO23783.1"/>
    <property type="molecule type" value="Genomic_DNA"/>
</dbReference>
<reference evidence="1" key="1">
    <citation type="journal article" date="2014" name="J. Plant Res.">
        <title>Analysis of the complete plastid genome of the unicellular red alga Porphyridium purpureum.</title>
        <authorList>
            <person name="Tajima N."/>
            <person name="Sato S."/>
            <person name="Maruyama F."/>
            <person name="Kurokawa K."/>
            <person name="Ohta H."/>
            <person name="Tabata S."/>
            <person name="Sekine K."/>
            <person name="Moriyama T."/>
            <person name="Sato N."/>
        </authorList>
    </citation>
    <scope>NUCLEOTIDE SEQUENCE</scope>
</reference>
<evidence type="ECO:0000313" key="1">
    <source>
        <dbReference type="EMBL" id="BAO23783.1"/>
    </source>
</evidence>
<organism evidence="1">
    <name type="scientific">Porphyridium purpureum</name>
    <name type="common">Red alga</name>
    <name type="synonym">Porphyridium cruentum</name>
    <dbReference type="NCBI Taxonomy" id="35688"/>
    <lineage>
        <taxon>Eukaryota</taxon>
        <taxon>Rhodophyta</taxon>
        <taxon>Bangiophyceae</taxon>
        <taxon>Porphyridiales</taxon>
        <taxon>Porphyridiaceae</taxon>
        <taxon>Porphyridium</taxon>
    </lineage>
</organism>
<keyword evidence="1" id="KW-0934">Plastid</keyword>
<dbReference type="RefSeq" id="YP_008965807.1">
    <property type="nucleotide sequence ID" value="NC_023133.1"/>
</dbReference>
<proteinExistence type="predicted"/>